<sequence length="539" mass="56039">MSDRQEATGEQILPRFAVGGRRALLGALVGIAVTVALLSAGTARLVSILSHEHDPGGGILLVGGLLLLVGAASGLRVLERRVAERLGQDYVHQIRKELIRGALAPGRNPSLGITVARTTNDLNSVRNWVTHGIAGAVSGIPLILALTAALWFMAPFLALAVMGPLLVAVALLALLSRPTYEKARALRKARGRLAGQITDTVNAAMAVRAAGGEERELGRVDRHGREVAATAVERATLAGSLRATAIGTASATAVAVAATGAFMGLDRGLVAGALTVVSMISGPVHDLGRIVEYRQSYRAARQSIAPALHRPLAGITYDDAAQADCTGLVVTGLEVNGNLMPELAAAPGETILLASASHADVEELFEALLGLNTAGPDSTASVVLNGKSLPAMSPSERRRCVGYAARGLALERGQIGRAIRYRSPKASDAQLARAIQGTGLGDTIARLPKGDLTVLRRGGEPLSTPERAKVHLARATFGDPPLLLLNHIDADLDAQGVDALRDILTGYPGIVIAATNNPALLPSSHRIWPGAQREPQLIG</sequence>
<dbReference type="Gene3D" id="3.40.50.300">
    <property type="entry name" value="P-loop containing nucleotide triphosphate hydrolases"/>
    <property type="match status" value="1"/>
</dbReference>
<keyword evidence="3 5" id="KW-1133">Transmembrane helix</keyword>
<dbReference type="Proteomes" id="UP000643279">
    <property type="component" value="Unassembled WGS sequence"/>
</dbReference>
<reference evidence="8" key="1">
    <citation type="journal article" date="2019" name="Int. J. Syst. Evol. Microbiol.">
        <title>The Global Catalogue of Microorganisms (GCM) 10K type strain sequencing project: providing services to taxonomists for standard genome sequencing and annotation.</title>
        <authorList>
            <consortium name="The Broad Institute Genomics Platform"/>
            <consortium name="The Broad Institute Genome Sequencing Center for Infectious Disease"/>
            <person name="Wu L."/>
            <person name="Ma J."/>
        </authorList>
    </citation>
    <scope>NUCLEOTIDE SEQUENCE [LARGE SCALE GENOMIC DNA]</scope>
    <source>
        <strain evidence="8">CGMCC 1.12778</strain>
    </source>
</reference>
<feature type="transmembrane region" description="Helical" evidence="5">
    <location>
        <begin position="128"/>
        <end position="150"/>
    </location>
</feature>
<dbReference type="EMBL" id="BMFW01000012">
    <property type="protein sequence ID" value="GGH97346.1"/>
    <property type="molecule type" value="Genomic_DNA"/>
</dbReference>
<keyword evidence="2 5" id="KW-0812">Transmembrane</keyword>
<dbReference type="PANTHER" id="PTHR24221:SF654">
    <property type="entry name" value="ATP-BINDING CASSETTE SUB-FAMILY B MEMBER 6"/>
    <property type="match status" value="1"/>
</dbReference>
<dbReference type="InterPro" id="IPR039421">
    <property type="entry name" value="Type_1_exporter"/>
</dbReference>
<proteinExistence type="predicted"/>
<evidence type="ECO:0000259" key="6">
    <source>
        <dbReference type="PROSITE" id="PS50929"/>
    </source>
</evidence>
<dbReference type="RefSeq" id="WP_188572133.1">
    <property type="nucleotide sequence ID" value="NZ_BMFW01000012.1"/>
</dbReference>
<organism evidence="7 8">
    <name type="scientific">Arthrobacter liuii</name>
    <dbReference type="NCBI Taxonomy" id="1476996"/>
    <lineage>
        <taxon>Bacteria</taxon>
        <taxon>Bacillati</taxon>
        <taxon>Actinomycetota</taxon>
        <taxon>Actinomycetes</taxon>
        <taxon>Micrococcales</taxon>
        <taxon>Micrococcaceae</taxon>
        <taxon>Arthrobacter</taxon>
    </lineage>
</organism>
<feature type="transmembrane region" description="Helical" evidence="5">
    <location>
        <begin position="156"/>
        <end position="175"/>
    </location>
</feature>
<keyword evidence="8" id="KW-1185">Reference proteome</keyword>
<dbReference type="InterPro" id="IPR036640">
    <property type="entry name" value="ABC1_TM_sf"/>
</dbReference>
<accession>A0ABQ2AVV6</accession>
<gene>
    <name evidence="7" type="ORF">GCM10007170_27380</name>
</gene>
<dbReference type="SUPFAM" id="SSF90123">
    <property type="entry name" value="ABC transporter transmembrane region"/>
    <property type="match status" value="1"/>
</dbReference>
<feature type="transmembrane region" description="Helical" evidence="5">
    <location>
        <begin position="58"/>
        <end position="78"/>
    </location>
</feature>
<evidence type="ECO:0000256" key="1">
    <source>
        <dbReference type="ARBA" id="ARBA00004651"/>
    </source>
</evidence>
<name>A0ABQ2AVV6_9MICC</name>
<dbReference type="InterPro" id="IPR027417">
    <property type="entry name" value="P-loop_NTPase"/>
</dbReference>
<protein>
    <submittedName>
        <fullName evidence="7">ABC-type multidrug/protein/lipid transport system, ATPase</fullName>
    </submittedName>
</protein>
<comment type="caution">
    <text evidence="7">The sequence shown here is derived from an EMBL/GenBank/DDBJ whole genome shotgun (WGS) entry which is preliminary data.</text>
</comment>
<dbReference type="Pfam" id="PF00664">
    <property type="entry name" value="ABC_membrane"/>
    <property type="match status" value="1"/>
</dbReference>
<evidence type="ECO:0000313" key="8">
    <source>
        <dbReference type="Proteomes" id="UP000643279"/>
    </source>
</evidence>
<comment type="subcellular location">
    <subcellularLocation>
        <location evidence="1">Cell membrane</location>
        <topology evidence="1">Multi-pass membrane protein</topology>
    </subcellularLocation>
</comment>
<evidence type="ECO:0000256" key="5">
    <source>
        <dbReference type="SAM" id="Phobius"/>
    </source>
</evidence>
<evidence type="ECO:0000256" key="4">
    <source>
        <dbReference type="ARBA" id="ARBA00023136"/>
    </source>
</evidence>
<feature type="domain" description="ABC transmembrane type-1" evidence="6">
    <location>
        <begin position="23"/>
        <end position="296"/>
    </location>
</feature>
<dbReference type="PANTHER" id="PTHR24221">
    <property type="entry name" value="ATP-BINDING CASSETTE SUB-FAMILY B"/>
    <property type="match status" value="1"/>
</dbReference>
<evidence type="ECO:0000256" key="2">
    <source>
        <dbReference type="ARBA" id="ARBA00022692"/>
    </source>
</evidence>
<dbReference type="SUPFAM" id="SSF52540">
    <property type="entry name" value="P-loop containing nucleoside triphosphate hydrolases"/>
    <property type="match status" value="1"/>
</dbReference>
<dbReference type="PROSITE" id="PS50929">
    <property type="entry name" value="ABC_TM1F"/>
    <property type="match status" value="1"/>
</dbReference>
<evidence type="ECO:0000313" key="7">
    <source>
        <dbReference type="EMBL" id="GGH97346.1"/>
    </source>
</evidence>
<evidence type="ECO:0000256" key="3">
    <source>
        <dbReference type="ARBA" id="ARBA00022989"/>
    </source>
</evidence>
<dbReference type="Gene3D" id="1.20.1560.10">
    <property type="entry name" value="ABC transporter type 1, transmembrane domain"/>
    <property type="match status" value="1"/>
</dbReference>
<dbReference type="InterPro" id="IPR011527">
    <property type="entry name" value="ABC1_TM_dom"/>
</dbReference>
<feature type="transmembrane region" description="Helical" evidence="5">
    <location>
        <begin position="23"/>
        <end position="46"/>
    </location>
</feature>
<keyword evidence="4 5" id="KW-0472">Membrane</keyword>